<evidence type="ECO:0000256" key="1">
    <source>
        <dbReference type="SAM" id="MobiDB-lite"/>
    </source>
</evidence>
<evidence type="ECO:0000313" key="2">
    <source>
        <dbReference type="EMBL" id="JAH29899.1"/>
    </source>
</evidence>
<feature type="region of interest" description="Disordered" evidence="1">
    <location>
        <begin position="1"/>
        <end position="27"/>
    </location>
</feature>
<protein>
    <submittedName>
        <fullName evidence="2">Uncharacterized protein</fullName>
    </submittedName>
</protein>
<dbReference type="EMBL" id="GBXM01078678">
    <property type="protein sequence ID" value="JAH29899.1"/>
    <property type="molecule type" value="Transcribed_RNA"/>
</dbReference>
<feature type="compositionally biased region" description="Polar residues" evidence="1">
    <location>
        <begin position="15"/>
        <end position="27"/>
    </location>
</feature>
<sequence length="27" mass="3064">MSGEHTQWWGEKNKNMNGSLQAQFVVG</sequence>
<reference evidence="2" key="1">
    <citation type="submission" date="2014-11" db="EMBL/GenBank/DDBJ databases">
        <authorList>
            <person name="Amaro Gonzalez C."/>
        </authorList>
    </citation>
    <scope>NUCLEOTIDE SEQUENCE</scope>
</reference>
<dbReference type="AlphaFoldDB" id="A0A0E9RLD6"/>
<reference evidence="2" key="2">
    <citation type="journal article" date="2015" name="Fish Shellfish Immunol.">
        <title>Early steps in the European eel (Anguilla anguilla)-Vibrio vulnificus interaction in the gills: Role of the RtxA13 toxin.</title>
        <authorList>
            <person name="Callol A."/>
            <person name="Pajuelo D."/>
            <person name="Ebbesson L."/>
            <person name="Teles M."/>
            <person name="MacKenzie S."/>
            <person name="Amaro C."/>
        </authorList>
    </citation>
    <scope>NUCLEOTIDE SEQUENCE</scope>
</reference>
<name>A0A0E9RLD6_ANGAN</name>
<organism evidence="2">
    <name type="scientific">Anguilla anguilla</name>
    <name type="common">European freshwater eel</name>
    <name type="synonym">Muraena anguilla</name>
    <dbReference type="NCBI Taxonomy" id="7936"/>
    <lineage>
        <taxon>Eukaryota</taxon>
        <taxon>Metazoa</taxon>
        <taxon>Chordata</taxon>
        <taxon>Craniata</taxon>
        <taxon>Vertebrata</taxon>
        <taxon>Euteleostomi</taxon>
        <taxon>Actinopterygii</taxon>
        <taxon>Neopterygii</taxon>
        <taxon>Teleostei</taxon>
        <taxon>Anguilliformes</taxon>
        <taxon>Anguillidae</taxon>
        <taxon>Anguilla</taxon>
    </lineage>
</organism>
<proteinExistence type="predicted"/>
<accession>A0A0E9RLD6</accession>